<proteinExistence type="predicted"/>
<feature type="region of interest" description="Disordered" evidence="1">
    <location>
        <begin position="67"/>
        <end position="142"/>
    </location>
</feature>
<keyword evidence="3" id="KW-1185">Reference proteome</keyword>
<feature type="region of interest" description="Disordered" evidence="1">
    <location>
        <begin position="1"/>
        <end position="54"/>
    </location>
</feature>
<evidence type="ECO:0000313" key="2">
    <source>
        <dbReference type="EMBL" id="MBW0469860.1"/>
    </source>
</evidence>
<name>A0A9Q3BS80_9BASI</name>
<feature type="compositionally biased region" description="Basic and acidic residues" evidence="1">
    <location>
        <begin position="112"/>
        <end position="124"/>
    </location>
</feature>
<dbReference type="Proteomes" id="UP000765509">
    <property type="component" value="Unassembled WGS sequence"/>
</dbReference>
<dbReference type="EMBL" id="AVOT02002294">
    <property type="protein sequence ID" value="MBW0469860.1"/>
    <property type="molecule type" value="Genomic_DNA"/>
</dbReference>
<feature type="compositionally biased region" description="Basic and acidic residues" evidence="1">
    <location>
        <begin position="1"/>
        <end position="23"/>
    </location>
</feature>
<feature type="compositionally biased region" description="Basic and acidic residues" evidence="1">
    <location>
        <begin position="211"/>
        <end position="224"/>
    </location>
</feature>
<gene>
    <name evidence="2" type="ORF">O181_009575</name>
</gene>
<protein>
    <submittedName>
        <fullName evidence="2">Uncharacterized protein</fullName>
    </submittedName>
</protein>
<dbReference type="AlphaFoldDB" id="A0A9Q3BS80"/>
<evidence type="ECO:0000313" key="3">
    <source>
        <dbReference type="Proteomes" id="UP000765509"/>
    </source>
</evidence>
<reference evidence="2" key="1">
    <citation type="submission" date="2021-03" db="EMBL/GenBank/DDBJ databases">
        <title>Draft genome sequence of rust myrtle Austropuccinia psidii MF-1, a brazilian biotype.</title>
        <authorList>
            <person name="Quecine M.C."/>
            <person name="Pachon D.M.R."/>
            <person name="Bonatelli M.L."/>
            <person name="Correr F.H."/>
            <person name="Franceschini L.M."/>
            <person name="Leite T.F."/>
            <person name="Margarido G.R.A."/>
            <person name="Almeida C.A."/>
            <person name="Ferrarezi J.A."/>
            <person name="Labate C.A."/>
        </authorList>
    </citation>
    <scope>NUCLEOTIDE SEQUENCE</scope>
    <source>
        <strain evidence="2">MF-1</strain>
    </source>
</reference>
<sequence length="224" mass="24846">MKPDSSKPTSKDGRNSEISDKNLHSALRRSLSMSSAKLDSEATPSPSTPIEKHFIFPEIVISDTILRRANRSGDQARPTDTVDAHNSSSKLPNKDKKPEHIAPTPVVTRAANRREQQVRQRDAVEGAEFSKPASYHSRRFQRHRPRPINTRAGRRGYATGLTGAVDGYDLSPPFPSKEDILPLDAYLSPSSLLLWEPSPSIVPVGHPRPCASDKRRKVDNLEKS</sequence>
<evidence type="ECO:0000256" key="1">
    <source>
        <dbReference type="SAM" id="MobiDB-lite"/>
    </source>
</evidence>
<feature type="region of interest" description="Disordered" evidence="1">
    <location>
        <begin position="201"/>
        <end position="224"/>
    </location>
</feature>
<accession>A0A9Q3BS80</accession>
<organism evidence="2 3">
    <name type="scientific">Austropuccinia psidii MF-1</name>
    <dbReference type="NCBI Taxonomy" id="1389203"/>
    <lineage>
        <taxon>Eukaryota</taxon>
        <taxon>Fungi</taxon>
        <taxon>Dikarya</taxon>
        <taxon>Basidiomycota</taxon>
        <taxon>Pucciniomycotina</taxon>
        <taxon>Pucciniomycetes</taxon>
        <taxon>Pucciniales</taxon>
        <taxon>Sphaerophragmiaceae</taxon>
        <taxon>Austropuccinia</taxon>
    </lineage>
</organism>
<comment type="caution">
    <text evidence="2">The sequence shown here is derived from an EMBL/GenBank/DDBJ whole genome shotgun (WGS) entry which is preliminary data.</text>
</comment>